<dbReference type="FunFam" id="1.10.510.10:FF:000649">
    <property type="entry name" value="Si:dkey-34d22.3"/>
    <property type="match status" value="1"/>
</dbReference>
<feature type="region of interest" description="Disordered" evidence="11">
    <location>
        <begin position="172"/>
        <end position="206"/>
    </location>
</feature>
<reference evidence="13" key="1">
    <citation type="submission" date="2025-08" db="UniProtKB">
        <authorList>
            <consortium name="Ensembl"/>
        </authorList>
    </citation>
    <scope>IDENTIFICATION</scope>
</reference>
<dbReference type="GO" id="GO:0043066">
    <property type="term" value="P:negative regulation of apoptotic process"/>
    <property type="evidence" value="ECO:0007669"/>
    <property type="project" value="TreeGrafter"/>
</dbReference>
<evidence type="ECO:0000256" key="11">
    <source>
        <dbReference type="SAM" id="MobiDB-lite"/>
    </source>
</evidence>
<keyword evidence="14" id="KW-1185">Reference proteome</keyword>
<reference evidence="13" key="2">
    <citation type="submission" date="2025-09" db="UniProtKB">
        <authorList>
            <consortium name="Ensembl"/>
        </authorList>
    </citation>
    <scope>IDENTIFICATION</scope>
</reference>
<evidence type="ECO:0000256" key="4">
    <source>
        <dbReference type="ARBA" id="ARBA00022679"/>
    </source>
</evidence>
<evidence type="ECO:0000313" key="13">
    <source>
        <dbReference type="Ensembl" id="ENSCCRP00000154520.1"/>
    </source>
</evidence>
<dbReference type="GO" id="GO:0004674">
    <property type="term" value="F:protein serine/threonine kinase activity"/>
    <property type="evidence" value="ECO:0007669"/>
    <property type="project" value="UniProtKB-KW"/>
</dbReference>
<dbReference type="EC" id="2.7.11.1" evidence="2"/>
<keyword evidence="3" id="KW-0723">Serine/threonine-protein kinase</keyword>
<keyword evidence="5 10" id="KW-0547">Nucleotide-binding</keyword>
<feature type="compositionally biased region" description="Polar residues" evidence="11">
    <location>
        <begin position="53"/>
        <end position="65"/>
    </location>
</feature>
<keyword evidence="4" id="KW-0808">Transferase</keyword>
<evidence type="ECO:0000256" key="9">
    <source>
        <dbReference type="ARBA" id="ARBA00048679"/>
    </source>
</evidence>
<evidence type="ECO:0000313" key="14">
    <source>
        <dbReference type="Proteomes" id="UP001108240"/>
    </source>
</evidence>
<comment type="catalytic activity">
    <reaction evidence="8">
        <text>L-threonyl-[protein] + ATP = O-phospho-L-threonyl-[protein] + ADP + H(+)</text>
        <dbReference type="Rhea" id="RHEA:46608"/>
        <dbReference type="Rhea" id="RHEA-COMP:11060"/>
        <dbReference type="Rhea" id="RHEA-COMP:11605"/>
        <dbReference type="ChEBI" id="CHEBI:15378"/>
        <dbReference type="ChEBI" id="CHEBI:30013"/>
        <dbReference type="ChEBI" id="CHEBI:30616"/>
        <dbReference type="ChEBI" id="CHEBI:61977"/>
        <dbReference type="ChEBI" id="CHEBI:456216"/>
        <dbReference type="EC" id="2.7.11.1"/>
    </reaction>
</comment>
<evidence type="ECO:0000256" key="5">
    <source>
        <dbReference type="ARBA" id="ARBA00022741"/>
    </source>
</evidence>
<evidence type="ECO:0000256" key="2">
    <source>
        <dbReference type="ARBA" id="ARBA00012513"/>
    </source>
</evidence>
<dbReference type="InterPro" id="IPR051138">
    <property type="entry name" value="PIM_Ser/Thr_kinase"/>
</dbReference>
<evidence type="ECO:0000256" key="10">
    <source>
        <dbReference type="PROSITE-ProRule" id="PRU10141"/>
    </source>
</evidence>
<comment type="catalytic activity">
    <reaction evidence="9">
        <text>L-seryl-[protein] + ATP = O-phospho-L-seryl-[protein] + ADP + H(+)</text>
        <dbReference type="Rhea" id="RHEA:17989"/>
        <dbReference type="Rhea" id="RHEA-COMP:9863"/>
        <dbReference type="Rhea" id="RHEA-COMP:11604"/>
        <dbReference type="ChEBI" id="CHEBI:15378"/>
        <dbReference type="ChEBI" id="CHEBI:29999"/>
        <dbReference type="ChEBI" id="CHEBI:30616"/>
        <dbReference type="ChEBI" id="CHEBI:83421"/>
        <dbReference type="ChEBI" id="CHEBI:456216"/>
        <dbReference type="EC" id="2.7.11.1"/>
    </reaction>
</comment>
<comment type="similarity">
    <text evidence="1">Belongs to the protein kinase superfamily. CAMK Ser/Thr protein kinase family. PIM subfamily.</text>
</comment>
<dbReference type="Proteomes" id="UP001108240">
    <property type="component" value="Unplaced"/>
</dbReference>
<evidence type="ECO:0000256" key="7">
    <source>
        <dbReference type="ARBA" id="ARBA00022840"/>
    </source>
</evidence>
<keyword evidence="7 10" id="KW-0067">ATP-binding</keyword>
<dbReference type="PROSITE" id="PS50011">
    <property type="entry name" value="PROTEIN_KINASE_DOM"/>
    <property type="match status" value="1"/>
</dbReference>
<dbReference type="PANTHER" id="PTHR22984">
    <property type="entry name" value="SERINE/THREONINE-PROTEIN KINASE PIM"/>
    <property type="match status" value="1"/>
</dbReference>
<dbReference type="PANTHER" id="PTHR22984:SF11">
    <property type="entry name" value="AURORA KINASE-RELATED"/>
    <property type="match status" value="1"/>
</dbReference>
<dbReference type="OMA" id="WIENESE"/>
<accession>A0A9J8BMR4</accession>
<dbReference type="GO" id="GO:0005737">
    <property type="term" value="C:cytoplasm"/>
    <property type="evidence" value="ECO:0007669"/>
    <property type="project" value="TreeGrafter"/>
</dbReference>
<dbReference type="InterPro" id="IPR000719">
    <property type="entry name" value="Prot_kinase_dom"/>
</dbReference>
<dbReference type="AlphaFoldDB" id="A0A9J8BMR4"/>
<sequence>MSKTSVFYTECSEVKREGLDRQEMIMLTSDIMYESVSIEKVTTDKKTVETTTRGSGSVSPDNQGSIKACPTDSVENSPTEKPAKGRKMKEVCSVFRRVWKAVKRPFHCCDPNSVVRLTPELNQDDSELMPAPSPFRITPTAATDAADPELMHLPGQVCEDVESLCVPGPSWTEQTLDTDLADPESSPVADPSSSDLGDEKPKKRRKRKAVHAFFRRFRKAVKHLFPCRDSKRVQHSTPQVDLDDSEMKLADGTISVEPEPGCQTRSDQVCSDLQSPSVQVASPDPATPVLSRVSDSSDLEISLDCGSRVSFFVVGELLGQGSFGMVYEGSHIFSDRIKVAMKYIHKHQADRYLDVAGHSKPVLAEVAMLLRLGQPPLCPNVIKLHDWIENKRSFVLIMEYPEPCHTLNQHIMYSDDMNEGKARWLIRQLIQAVKHCIDRGVLHGDIHTGNILVTDPSLKLKLIDFGCAHPISCEGNLSSEYRGAPLCTPPEVIRNTTFHANPAYVWAIGVVLFEILHGYLPFESQDEILRGYVQAKLTLSSACRDLIFQCLIRNPANRLMLQHLEEHRWFNN</sequence>
<keyword evidence="6" id="KW-0418">Kinase</keyword>
<dbReference type="Pfam" id="PF00069">
    <property type="entry name" value="Pkinase"/>
    <property type="match status" value="1"/>
</dbReference>
<proteinExistence type="inferred from homology"/>
<feature type="domain" description="Protein kinase" evidence="12">
    <location>
        <begin position="312"/>
        <end position="570"/>
    </location>
</feature>
<dbReference type="Ensembl" id="ENSCCRT00000164128.1">
    <property type="protein sequence ID" value="ENSCCRP00000154520.1"/>
    <property type="gene ID" value="ENSCCRG00000060780.1"/>
</dbReference>
<organism evidence="13 14">
    <name type="scientific">Cyprinus carpio carpio</name>
    <dbReference type="NCBI Taxonomy" id="630221"/>
    <lineage>
        <taxon>Eukaryota</taxon>
        <taxon>Metazoa</taxon>
        <taxon>Chordata</taxon>
        <taxon>Craniata</taxon>
        <taxon>Vertebrata</taxon>
        <taxon>Euteleostomi</taxon>
        <taxon>Actinopterygii</taxon>
        <taxon>Neopterygii</taxon>
        <taxon>Teleostei</taxon>
        <taxon>Ostariophysi</taxon>
        <taxon>Cypriniformes</taxon>
        <taxon>Cyprinidae</taxon>
        <taxon>Cyprininae</taxon>
        <taxon>Cyprinus</taxon>
    </lineage>
</organism>
<protein>
    <recommendedName>
        <fullName evidence="2">non-specific serine/threonine protein kinase</fullName>
        <ecNumber evidence="2">2.7.11.1</ecNumber>
    </recommendedName>
</protein>
<evidence type="ECO:0000256" key="3">
    <source>
        <dbReference type="ARBA" id="ARBA00022527"/>
    </source>
</evidence>
<dbReference type="PROSITE" id="PS00107">
    <property type="entry name" value="PROTEIN_KINASE_ATP"/>
    <property type="match status" value="1"/>
</dbReference>
<evidence type="ECO:0000256" key="6">
    <source>
        <dbReference type="ARBA" id="ARBA00022777"/>
    </source>
</evidence>
<dbReference type="GeneTree" id="ENSGT00950000182996"/>
<feature type="region of interest" description="Disordered" evidence="11">
    <location>
        <begin position="42"/>
        <end position="83"/>
    </location>
</feature>
<evidence type="ECO:0000256" key="1">
    <source>
        <dbReference type="ARBA" id="ARBA00005505"/>
    </source>
</evidence>
<evidence type="ECO:0000259" key="12">
    <source>
        <dbReference type="PROSITE" id="PS50011"/>
    </source>
</evidence>
<dbReference type="GO" id="GO:0007346">
    <property type="term" value="P:regulation of mitotic cell cycle"/>
    <property type="evidence" value="ECO:0007669"/>
    <property type="project" value="TreeGrafter"/>
</dbReference>
<dbReference type="GO" id="GO:0005524">
    <property type="term" value="F:ATP binding"/>
    <property type="evidence" value="ECO:0007669"/>
    <property type="project" value="UniProtKB-UniRule"/>
</dbReference>
<feature type="binding site" evidence="10">
    <location>
        <position position="342"/>
    </location>
    <ligand>
        <name>ATP</name>
        <dbReference type="ChEBI" id="CHEBI:30616"/>
    </ligand>
</feature>
<name>A0A9J8BMR4_CYPCA</name>
<dbReference type="InterPro" id="IPR017441">
    <property type="entry name" value="Protein_kinase_ATP_BS"/>
</dbReference>
<evidence type="ECO:0000256" key="8">
    <source>
        <dbReference type="ARBA" id="ARBA00047899"/>
    </source>
</evidence>